<dbReference type="InterPro" id="IPR011013">
    <property type="entry name" value="Gal_mutarotase_sf_dom"/>
</dbReference>
<evidence type="ECO:0000256" key="7">
    <source>
        <dbReference type="ARBA" id="ARBA00023180"/>
    </source>
</evidence>
<organism evidence="13 14">
    <name type="scientific">Dimorphilus gyrociliatus</name>
    <dbReference type="NCBI Taxonomy" id="2664684"/>
    <lineage>
        <taxon>Eukaryota</taxon>
        <taxon>Metazoa</taxon>
        <taxon>Spiralia</taxon>
        <taxon>Lophotrochozoa</taxon>
        <taxon>Annelida</taxon>
        <taxon>Polychaeta</taxon>
        <taxon>Polychaeta incertae sedis</taxon>
        <taxon>Dinophilidae</taxon>
        <taxon>Dimorphilus</taxon>
    </lineage>
</organism>
<keyword evidence="7" id="KW-0325">Glycoprotein</keyword>
<dbReference type="OrthoDB" id="1334205at2759"/>
<dbReference type="GO" id="GO:0005975">
    <property type="term" value="P:carbohydrate metabolic process"/>
    <property type="evidence" value="ECO:0007669"/>
    <property type="project" value="InterPro"/>
</dbReference>
<keyword evidence="8 10" id="KW-0326">Glycosidase</keyword>
<dbReference type="InterPro" id="IPR000322">
    <property type="entry name" value="Glyco_hydro_31_TIM"/>
</dbReference>
<keyword evidence="5 11" id="KW-0472">Membrane</keyword>
<evidence type="ECO:0000256" key="9">
    <source>
        <dbReference type="PROSITE-ProRule" id="PRU00779"/>
    </source>
</evidence>
<dbReference type="CDD" id="cd14752">
    <property type="entry name" value="GH31_N"/>
    <property type="match status" value="1"/>
</dbReference>
<protein>
    <submittedName>
        <fullName evidence="13">DgyrCDS4198</fullName>
    </submittedName>
</protein>
<comment type="subcellular location">
    <subcellularLocation>
        <location evidence="1">Membrane</location>
    </subcellularLocation>
</comment>
<dbReference type="SMART" id="SM00018">
    <property type="entry name" value="PD"/>
    <property type="match status" value="1"/>
</dbReference>
<evidence type="ECO:0000256" key="10">
    <source>
        <dbReference type="RuleBase" id="RU361185"/>
    </source>
</evidence>
<dbReference type="GO" id="GO:0030246">
    <property type="term" value="F:carbohydrate binding"/>
    <property type="evidence" value="ECO:0007669"/>
    <property type="project" value="InterPro"/>
</dbReference>
<evidence type="ECO:0000256" key="8">
    <source>
        <dbReference type="ARBA" id="ARBA00023295"/>
    </source>
</evidence>
<dbReference type="PANTHER" id="PTHR22762">
    <property type="entry name" value="ALPHA-GLUCOSIDASE"/>
    <property type="match status" value="1"/>
</dbReference>
<evidence type="ECO:0000256" key="6">
    <source>
        <dbReference type="ARBA" id="ARBA00023157"/>
    </source>
</evidence>
<evidence type="ECO:0000256" key="2">
    <source>
        <dbReference type="ARBA" id="ARBA00007806"/>
    </source>
</evidence>
<dbReference type="Gene3D" id="4.10.110.10">
    <property type="entry name" value="Spasmolytic Protein, domain 1"/>
    <property type="match status" value="1"/>
</dbReference>
<gene>
    <name evidence="13" type="ORF">DGYR_LOCUS3967</name>
</gene>
<evidence type="ECO:0000259" key="12">
    <source>
        <dbReference type="PROSITE" id="PS51448"/>
    </source>
</evidence>
<comment type="caution">
    <text evidence="13">The sequence shown here is derived from an EMBL/GenBank/DDBJ whole genome shotgun (WGS) entry which is preliminary data.</text>
</comment>
<dbReference type="InterPro" id="IPR013780">
    <property type="entry name" value="Glyco_hydro_b"/>
</dbReference>
<evidence type="ECO:0000256" key="5">
    <source>
        <dbReference type="ARBA" id="ARBA00023136"/>
    </source>
</evidence>
<dbReference type="SUPFAM" id="SSF51445">
    <property type="entry name" value="(Trans)glycosidases"/>
    <property type="match status" value="1"/>
</dbReference>
<dbReference type="InterPro" id="IPR000519">
    <property type="entry name" value="P_trefoil_dom"/>
</dbReference>
<dbReference type="AlphaFoldDB" id="A0A7I8VID8"/>
<dbReference type="InterPro" id="IPR030458">
    <property type="entry name" value="Glyco_hydro_31_AS"/>
</dbReference>
<evidence type="ECO:0000313" key="13">
    <source>
        <dbReference type="EMBL" id="CAD5115204.1"/>
    </source>
</evidence>
<keyword evidence="11" id="KW-1133">Transmembrane helix</keyword>
<dbReference type="GO" id="GO:0016020">
    <property type="term" value="C:membrane"/>
    <property type="evidence" value="ECO:0007669"/>
    <property type="project" value="UniProtKB-SubCell"/>
</dbReference>
<evidence type="ECO:0000256" key="11">
    <source>
        <dbReference type="SAM" id="Phobius"/>
    </source>
</evidence>
<dbReference type="CDD" id="cd00111">
    <property type="entry name" value="Trefoil"/>
    <property type="match status" value="1"/>
</dbReference>
<evidence type="ECO:0000313" key="14">
    <source>
        <dbReference type="Proteomes" id="UP000549394"/>
    </source>
</evidence>
<keyword evidence="11" id="KW-0812">Transmembrane</keyword>
<dbReference type="SUPFAM" id="SSF51011">
    <property type="entry name" value="Glycosyl hydrolase domain"/>
    <property type="match status" value="1"/>
</dbReference>
<dbReference type="PROSITE" id="PS51448">
    <property type="entry name" value="P_TREFOIL_2"/>
    <property type="match status" value="1"/>
</dbReference>
<evidence type="ECO:0000256" key="4">
    <source>
        <dbReference type="ARBA" id="ARBA00022801"/>
    </source>
</evidence>
<feature type="domain" description="P-type" evidence="12">
    <location>
        <begin position="68"/>
        <end position="114"/>
    </location>
</feature>
<dbReference type="Gene3D" id="2.60.40.1180">
    <property type="entry name" value="Golgi alpha-mannosidase II"/>
    <property type="match status" value="2"/>
</dbReference>
<evidence type="ECO:0000256" key="3">
    <source>
        <dbReference type="ARBA" id="ARBA00022729"/>
    </source>
</evidence>
<dbReference type="Pfam" id="PF01055">
    <property type="entry name" value="Glyco_hydro_31_2nd"/>
    <property type="match status" value="1"/>
</dbReference>
<proteinExistence type="inferred from homology"/>
<keyword evidence="6" id="KW-1015">Disulfide bond</keyword>
<dbReference type="EMBL" id="CAJFCJ010000006">
    <property type="protein sequence ID" value="CAD5115204.1"/>
    <property type="molecule type" value="Genomic_DNA"/>
</dbReference>
<dbReference type="InterPro" id="IPR017853">
    <property type="entry name" value="GH"/>
</dbReference>
<keyword evidence="3" id="KW-0732">Signal</keyword>
<reference evidence="13 14" key="1">
    <citation type="submission" date="2020-08" db="EMBL/GenBank/DDBJ databases">
        <authorList>
            <person name="Hejnol A."/>
        </authorList>
    </citation>
    <scope>NUCLEOTIDE SEQUENCE [LARGE SCALE GENOMIC DNA]</scope>
</reference>
<comment type="caution">
    <text evidence="9">Lacks conserved residue(s) required for the propagation of feature annotation.</text>
</comment>
<dbReference type="PROSITE" id="PS00707">
    <property type="entry name" value="GLYCOSYL_HYDROL_F31_2"/>
    <property type="match status" value="1"/>
</dbReference>
<dbReference type="SUPFAM" id="SSF74650">
    <property type="entry name" value="Galactose mutarotase-like"/>
    <property type="match status" value="1"/>
</dbReference>
<feature type="transmembrane region" description="Helical" evidence="11">
    <location>
        <begin position="38"/>
        <end position="59"/>
    </location>
</feature>
<evidence type="ECO:0000256" key="1">
    <source>
        <dbReference type="ARBA" id="ARBA00004370"/>
    </source>
</evidence>
<dbReference type="Proteomes" id="UP000549394">
    <property type="component" value="Unassembled WGS sequence"/>
</dbReference>
<dbReference type="PANTHER" id="PTHR22762:SF133">
    <property type="entry name" value="P-TYPE DOMAIN-CONTAINING PROTEIN"/>
    <property type="match status" value="1"/>
</dbReference>
<dbReference type="CDD" id="cd06602">
    <property type="entry name" value="GH31_MGAM_SI_GAA"/>
    <property type="match status" value="1"/>
</dbReference>
<dbReference type="InterPro" id="IPR030459">
    <property type="entry name" value="Glyco_hydro_31_CS"/>
</dbReference>
<dbReference type="InterPro" id="IPR044913">
    <property type="entry name" value="P_trefoil_dom_sf"/>
</dbReference>
<dbReference type="Gene3D" id="2.60.40.1760">
    <property type="entry name" value="glycosyl hydrolase (family 31)"/>
    <property type="match status" value="1"/>
</dbReference>
<accession>A0A7I8VID8</accession>
<dbReference type="Pfam" id="PF00088">
    <property type="entry name" value="Trefoil"/>
    <property type="match status" value="1"/>
</dbReference>
<dbReference type="GO" id="GO:0004558">
    <property type="term" value="F:alpha-1,4-glucosidase activity"/>
    <property type="evidence" value="ECO:0007669"/>
    <property type="project" value="TreeGrafter"/>
</dbReference>
<dbReference type="PROSITE" id="PS00129">
    <property type="entry name" value="GLYCOSYL_HYDROL_F31_1"/>
    <property type="match status" value="1"/>
</dbReference>
<keyword evidence="14" id="KW-1185">Reference proteome</keyword>
<sequence length="970" mass="112628">MASMNRDSTSSSLGRENSVEIFPRDLEKKKQKRKMIKYAVVVLCVALLCGAMTGAAVYWSRKRDPKVRTIPNRREMERVDCLPDEQRNRELCLNRSCIWSPSDIEKVPACFFPPANEWGYDRLSFNKPNQNTDRYILQDKLDSFGHVSRLILDVIYLTNDIFQVKIYPFDSTNKRYEVPLEYEELQSGIMPSNPRYNVTLSGEDSTFEMKVTRLDTLKVIWDTSISNLIFSEQLLQIATRLPSKNVYGFGENLHMSLKHDLNFKTWPMFTRDQAPSIDKEYNLYSVHPFYECMEDSIGNTHGVFLKNSNAMDYTLTPLPMLVYRAIGGIFDFYFFMGPTPENVIQQYTSLIGRPFMPPYWSLGFHLSRYGFRNTSDMRAAVERTTANNIPLDVIHADIDYMDRQRDFTIDNKNFKNLPNYLEGLWNKSKIRTIIILDPALEIANNYRPYELGRKEDIFVKWPNRNIMPDNDFNETNSLDMMGYVWPEWKVLFPDFFLNKTKDVWSELLVDFVKDMKRFDGLWLDMNEPANFGTNEEKPFNWPPSRNFTWSLKCPVNKYDDPPFRPKSAYGYDSVAKRERLSAKTLCLIASLDQGRYRMYDVHSLYGHKQAEISLEPLRKAVGRGKRSIIISRSTYAGSGKFAGRWLGDNSATWQDMRLSIIGMLESNLFGIPFIGADICGFFGAPTKELCGRWMQLGAFYPFARNHNDKKAPNQDPGSLGSDVIKLSREALETRYSLLPYLYTLFHQAHTLGSTVARPLFHEFYHDNVTHAIDRQFLWGKHLLISPFLDEGASENVIYLPKGQSWFDFYTGKRISGGTLLSVKQEKFSRIPLHVRAGSIIPMRRPQKTTQESLHQPFRLLVSPNSRDEASGVLFHDNGESIDSFENQRYLFVEFTYTRRRLTVQRIDANLFLYPYIFEITVHRVAQNPSFVSINGETHHTYSFHPRYNLLHITNLSLDITSSLLVEWGNY</sequence>
<dbReference type="InterPro" id="IPR048395">
    <property type="entry name" value="Glyco_hydro_31_C"/>
</dbReference>
<dbReference type="SUPFAM" id="SSF57492">
    <property type="entry name" value="Trefoil"/>
    <property type="match status" value="1"/>
</dbReference>
<dbReference type="Pfam" id="PF21365">
    <property type="entry name" value="Glyco_hydro_31_3rd"/>
    <property type="match status" value="1"/>
</dbReference>
<comment type="similarity">
    <text evidence="2 10">Belongs to the glycosyl hydrolase 31 family.</text>
</comment>
<dbReference type="Gene3D" id="3.20.20.80">
    <property type="entry name" value="Glycosidases"/>
    <property type="match status" value="1"/>
</dbReference>
<keyword evidence="4 10" id="KW-0378">Hydrolase</keyword>
<name>A0A7I8VID8_9ANNE</name>